<gene>
    <name evidence="2" type="primary">LOC107269430</name>
</gene>
<evidence type="ECO:0000313" key="1">
    <source>
        <dbReference type="Proteomes" id="UP000694920"/>
    </source>
</evidence>
<proteinExistence type="predicted"/>
<accession>A0AAJ7RL31</accession>
<organism evidence="1 2">
    <name type="scientific">Cephus cinctus</name>
    <name type="common">Wheat stem sawfly</name>
    <dbReference type="NCBI Taxonomy" id="211228"/>
    <lineage>
        <taxon>Eukaryota</taxon>
        <taxon>Metazoa</taxon>
        <taxon>Ecdysozoa</taxon>
        <taxon>Arthropoda</taxon>
        <taxon>Hexapoda</taxon>
        <taxon>Insecta</taxon>
        <taxon>Pterygota</taxon>
        <taxon>Neoptera</taxon>
        <taxon>Endopterygota</taxon>
        <taxon>Hymenoptera</taxon>
        <taxon>Cephoidea</taxon>
        <taxon>Cephidae</taxon>
        <taxon>Cephus</taxon>
    </lineage>
</organism>
<dbReference type="GeneID" id="107269430"/>
<dbReference type="AlphaFoldDB" id="A0AAJ7RL31"/>
<evidence type="ECO:0000313" key="2">
    <source>
        <dbReference type="RefSeq" id="XP_024942480.1"/>
    </source>
</evidence>
<dbReference type="Proteomes" id="UP000694920">
    <property type="component" value="Unplaced"/>
</dbReference>
<name>A0AAJ7RL31_CEPCN</name>
<dbReference type="RefSeq" id="XP_024942480.1">
    <property type="nucleotide sequence ID" value="XM_025086712.1"/>
</dbReference>
<sequence>MKRSLSAPCLAEADNEVKKIKSAAETLQPNGREYLQLALAKVLELQRQIKDDSYITDNTSDLGESDSEEDLMKEVLTKVFKDLPGSSSTVDSVINRAIRPEPAQLEVVRGKSIQLSGYDMCRRVAVDFMRNVVKYTPRNREDAEKFHVGKYSRVATKMANRRTGLLVEQNAQNVNLRQMDANSQDIQRENLSTEYEVRIRMLKGLDLHLAVKQRDYTARLMRQ</sequence>
<protein>
    <submittedName>
        <fullName evidence="2">Uncharacterized protein LOC107269430</fullName>
    </submittedName>
</protein>
<dbReference type="KEGG" id="ccin:107269430"/>
<reference evidence="2" key="1">
    <citation type="submission" date="2025-08" db="UniProtKB">
        <authorList>
            <consortium name="RefSeq"/>
        </authorList>
    </citation>
    <scope>IDENTIFICATION</scope>
</reference>
<keyword evidence="1" id="KW-1185">Reference proteome</keyword>